<feature type="chain" id="PRO_5006059258" evidence="1">
    <location>
        <begin position="19"/>
        <end position="109"/>
    </location>
</feature>
<organism evidence="2 3">
    <name type="scientific">Ceraceosorus bombacis</name>
    <dbReference type="NCBI Taxonomy" id="401625"/>
    <lineage>
        <taxon>Eukaryota</taxon>
        <taxon>Fungi</taxon>
        <taxon>Dikarya</taxon>
        <taxon>Basidiomycota</taxon>
        <taxon>Ustilaginomycotina</taxon>
        <taxon>Exobasidiomycetes</taxon>
        <taxon>Ceraceosorales</taxon>
        <taxon>Ceraceosoraceae</taxon>
        <taxon>Ceraceosorus</taxon>
    </lineage>
</organism>
<protein>
    <submittedName>
        <fullName evidence="2">Uncharacterized protein</fullName>
    </submittedName>
</protein>
<dbReference type="AlphaFoldDB" id="A0A0P1B833"/>
<proteinExistence type="predicted"/>
<sequence>MNWRLMFAAVLALPTVLGVRWHGLNKAGDLTDPSTQLNLMAYRWNNACSSIKGYGELKPNGIGEILCHCTFKDTHNKEYDYALGTVAYLGAHGYPGWKVSEGYEDDGKR</sequence>
<dbReference type="Proteomes" id="UP000054845">
    <property type="component" value="Unassembled WGS sequence"/>
</dbReference>
<reference evidence="2 3" key="1">
    <citation type="submission" date="2014-09" db="EMBL/GenBank/DDBJ databases">
        <authorList>
            <person name="Magalhaes I.L.F."/>
            <person name="Oliveira U."/>
            <person name="Santos F.R."/>
            <person name="Vidigal T.H.D.A."/>
            <person name="Brescovit A.D."/>
            <person name="Santos A.J."/>
        </authorList>
    </citation>
    <scope>NUCLEOTIDE SEQUENCE [LARGE SCALE GENOMIC DNA]</scope>
</reference>
<feature type="signal peptide" evidence="1">
    <location>
        <begin position="1"/>
        <end position="18"/>
    </location>
</feature>
<accession>A0A0P1B833</accession>
<evidence type="ECO:0000313" key="2">
    <source>
        <dbReference type="EMBL" id="CEH12029.1"/>
    </source>
</evidence>
<keyword evidence="1" id="KW-0732">Signal</keyword>
<dbReference type="EMBL" id="CCYA01000118">
    <property type="protein sequence ID" value="CEH12029.1"/>
    <property type="molecule type" value="Genomic_DNA"/>
</dbReference>
<name>A0A0P1B833_9BASI</name>
<evidence type="ECO:0000256" key="1">
    <source>
        <dbReference type="SAM" id="SignalP"/>
    </source>
</evidence>
<evidence type="ECO:0000313" key="3">
    <source>
        <dbReference type="Proteomes" id="UP000054845"/>
    </source>
</evidence>
<dbReference type="OrthoDB" id="10270663at2759"/>
<keyword evidence="3" id="KW-1185">Reference proteome</keyword>